<dbReference type="GO" id="GO:0050660">
    <property type="term" value="F:flavin adenine dinucleotide binding"/>
    <property type="evidence" value="ECO:0007669"/>
    <property type="project" value="InterPro"/>
</dbReference>
<evidence type="ECO:0000313" key="10">
    <source>
        <dbReference type="Proteomes" id="UP000482155"/>
    </source>
</evidence>
<feature type="domain" description="Acyl-CoA dehydrogenase/oxidase N-terminal" evidence="8">
    <location>
        <begin position="4"/>
        <end position="118"/>
    </location>
</feature>
<evidence type="ECO:0000256" key="5">
    <source>
        <dbReference type="ARBA" id="ARBA00023002"/>
    </source>
</evidence>
<feature type="domain" description="Acyl-CoA oxidase/dehydrogenase middle" evidence="7">
    <location>
        <begin position="122"/>
        <end position="217"/>
    </location>
</feature>
<protein>
    <submittedName>
        <fullName evidence="9">Acyl-CoA dehydrogenase</fullName>
    </submittedName>
</protein>
<evidence type="ECO:0000259" key="6">
    <source>
        <dbReference type="Pfam" id="PF00441"/>
    </source>
</evidence>
<dbReference type="Gene3D" id="1.10.540.10">
    <property type="entry name" value="Acyl-CoA dehydrogenase/oxidase, N-terminal domain"/>
    <property type="match status" value="1"/>
</dbReference>
<dbReference type="InterPro" id="IPR036250">
    <property type="entry name" value="AcylCo_DH-like_C"/>
</dbReference>
<evidence type="ECO:0000256" key="1">
    <source>
        <dbReference type="ARBA" id="ARBA00001974"/>
    </source>
</evidence>
<comment type="caution">
    <text evidence="9">The sequence shown here is derived from an EMBL/GenBank/DDBJ whole genome shotgun (WGS) entry which is preliminary data.</text>
</comment>
<dbReference type="Pfam" id="PF02770">
    <property type="entry name" value="Acyl-CoA_dh_M"/>
    <property type="match status" value="1"/>
</dbReference>
<dbReference type="Pfam" id="PF02771">
    <property type="entry name" value="Acyl-CoA_dh_N"/>
    <property type="match status" value="1"/>
</dbReference>
<dbReference type="RefSeq" id="WP_163967633.1">
    <property type="nucleotide sequence ID" value="NZ_JAAIVB010000074.1"/>
</dbReference>
<name>A0A6B3SZ62_9BURK</name>
<reference evidence="9 10" key="1">
    <citation type="submission" date="2020-02" db="EMBL/GenBank/DDBJ databases">
        <authorList>
            <person name="Kim M.K."/>
        </authorList>
    </citation>
    <scope>NUCLEOTIDE SEQUENCE [LARGE SCALE GENOMIC DNA]</scope>
    <source>
        <strain evidence="9 10">17J57-3</strain>
    </source>
</reference>
<gene>
    <name evidence="9" type="ORF">G3574_21695</name>
</gene>
<evidence type="ECO:0000256" key="3">
    <source>
        <dbReference type="ARBA" id="ARBA00022630"/>
    </source>
</evidence>
<comment type="similarity">
    <text evidence="2">Belongs to the acyl-CoA dehydrogenase family.</text>
</comment>
<dbReference type="PANTHER" id="PTHR48083">
    <property type="entry name" value="MEDIUM-CHAIN SPECIFIC ACYL-COA DEHYDROGENASE, MITOCHONDRIAL-RELATED"/>
    <property type="match status" value="1"/>
</dbReference>
<dbReference type="SUPFAM" id="SSF47203">
    <property type="entry name" value="Acyl-CoA dehydrogenase C-terminal domain-like"/>
    <property type="match status" value="1"/>
</dbReference>
<dbReference type="InterPro" id="IPR006089">
    <property type="entry name" value="Acyl-CoA_DH_CS"/>
</dbReference>
<dbReference type="InterPro" id="IPR009075">
    <property type="entry name" value="AcylCo_DH/oxidase_C"/>
</dbReference>
<dbReference type="InterPro" id="IPR009100">
    <property type="entry name" value="AcylCoA_DH/oxidase_NM_dom_sf"/>
</dbReference>
<dbReference type="GO" id="GO:0003995">
    <property type="term" value="F:acyl-CoA dehydrogenase activity"/>
    <property type="evidence" value="ECO:0007669"/>
    <property type="project" value="InterPro"/>
</dbReference>
<dbReference type="Proteomes" id="UP000482155">
    <property type="component" value="Unassembled WGS sequence"/>
</dbReference>
<dbReference type="PANTHER" id="PTHR48083:SF6">
    <property type="entry name" value="ACYL-COA DEHYDROGENASE 6"/>
    <property type="match status" value="1"/>
</dbReference>
<proteinExistence type="inferred from homology"/>
<dbReference type="PROSITE" id="PS00073">
    <property type="entry name" value="ACYL_COA_DH_2"/>
    <property type="match status" value="1"/>
</dbReference>
<dbReference type="AlphaFoldDB" id="A0A6B3SZ62"/>
<dbReference type="Pfam" id="PF00441">
    <property type="entry name" value="Acyl-CoA_dh_1"/>
    <property type="match status" value="1"/>
</dbReference>
<sequence length="384" mass="42115">MKLTPEHEEMRRTIKRFIAEEINPRIDAWEDAEIFPAHELFGKMGKLGLLGLNKPVEFGGMGLDHSYAAVLAEALGDVNGGAVPMAIGVQTDMATPALAERGSDALRREFLAPAISGEMVACLGVSEVGSGSDVASIKTTARRDGDDYIINGGKMWTTNGTQADFCVVLANTSDGPVHKNKSLIVVPMKTPGVSVAKKLRKIGMNASDTAQLYFDEVRVPQRYRIGEEGMGFIYQMEQFQVERLWGALNAGGMLLRVIDETIDYTRQRKAFGKSILDNQWVHFKLAELKTEVEALRALSWRGVEMIANGENATEVASMAKLKAGRLMRAVPDGCLQFWGGMGYVWESPVSRVFRDGRLTSIGGGADEVMLQIISKYMGIYPRSE</sequence>
<dbReference type="InterPro" id="IPR013786">
    <property type="entry name" value="AcylCoA_DH/ox_N"/>
</dbReference>
<dbReference type="PROSITE" id="PS00072">
    <property type="entry name" value="ACYL_COA_DH_1"/>
    <property type="match status" value="1"/>
</dbReference>
<keyword evidence="10" id="KW-1185">Reference proteome</keyword>
<evidence type="ECO:0000259" key="7">
    <source>
        <dbReference type="Pfam" id="PF02770"/>
    </source>
</evidence>
<dbReference type="PIRSF" id="PIRSF016578">
    <property type="entry name" value="HsaA"/>
    <property type="match status" value="1"/>
</dbReference>
<dbReference type="SUPFAM" id="SSF56645">
    <property type="entry name" value="Acyl-CoA dehydrogenase NM domain-like"/>
    <property type="match status" value="1"/>
</dbReference>
<keyword evidence="5" id="KW-0560">Oxidoreductase</keyword>
<dbReference type="Gene3D" id="1.20.140.10">
    <property type="entry name" value="Butyryl-CoA Dehydrogenase, subunit A, domain 3"/>
    <property type="match status" value="1"/>
</dbReference>
<dbReference type="InterPro" id="IPR006091">
    <property type="entry name" value="Acyl-CoA_Oxase/DH_mid-dom"/>
</dbReference>
<dbReference type="InterPro" id="IPR050741">
    <property type="entry name" value="Acyl-CoA_dehydrogenase"/>
</dbReference>
<evidence type="ECO:0000256" key="4">
    <source>
        <dbReference type="ARBA" id="ARBA00022827"/>
    </source>
</evidence>
<dbReference type="Gene3D" id="2.40.110.10">
    <property type="entry name" value="Butyryl-CoA Dehydrogenase, subunit A, domain 2"/>
    <property type="match status" value="1"/>
</dbReference>
<dbReference type="GO" id="GO:0005737">
    <property type="term" value="C:cytoplasm"/>
    <property type="evidence" value="ECO:0007669"/>
    <property type="project" value="TreeGrafter"/>
</dbReference>
<keyword evidence="4" id="KW-0274">FAD</keyword>
<dbReference type="EMBL" id="JAAIVB010000074">
    <property type="protein sequence ID" value="NEX63699.1"/>
    <property type="molecule type" value="Genomic_DNA"/>
</dbReference>
<dbReference type="InterPro" id="IPR046373">
    <property type="entry name" value="Acyl-CoA_Oxase/DH_mid-dom_sf"/>
</dbReference>
<feature type="domain" description="Acyl-CoA dehydrogenase/oxidase C-terminal" evidence="6">
    <location>
        <begin position="229"/>
        <end position="376"/>
    </location>
</feature>
<comment type="cofactor">
    <cofactor evidence="1">
        <name>FAD</name>
        <dbReference type="ChEBI" id="CHEBI:57692"/>
    </cofactor>
</comment>
<evidence type="ECO:0000256" key="2">
    <source>
        <dbReference type="ARBA" id="ARBA00009347"/>
    </source>
</evidence>
<evidence type="ECO:0000259" key="8">
    <source>
        <dbReference type="Pfam" id="PF02771"/>
    </source>
</evidence>
<evidence type="ECO:0000313" key="9">
    <source>
        <dbReference type="EMBL" id="NEX63699.1"/>
    </source>
</evidence>
<dbReference type="FunFam" id="2.40.110.10:FF:000002">
    <property type="entry name" value="Acyl-CoA dehydrogenase fadE12"/>
    <property type="match status" value="1"/>
</dbReference>
<organism evidence="9 10">
    <name type="scientific">Noviherbaspirillum galbum</name>
    <dbReference type="NCBI Taxonomy" id="2709383"/>
    <lineage>
        <taxon>Bacteria</taxon>
        <taxon>Pseudomonadati</taxon>
        <taxon>Pseudomonadota</taxon>
        <taxon>Betaproteobacteria</taxon>
        <taxon>Burkholderiales</taxon>
        <taxon>Oxalobacteraceae</taxon>
        <taxon>Noviherbaspirillum</taxon>
    </lineage>
</organism>
<keyword evidence="3" id="KW-0285">Flavoprotein</keyword>
<dbReference type="InterPro" id="IPR037069">
    <property type="entry name" value="AcylCoA_DH/ox_N_sf"/>
</dbReference>
<dbReference type="GO" id="GO:0033539">
    <property type="term" value="P:fatty acid beta-oxidation using acyl-CoA dehydrogenase"/>
    <property type="evidence" value="ECO:0007669"/>
    <property type="project" value="TreeGrafter"/>
</dbReference>
<accession>A0A6B3SZ62</accession>